<dbReference type="InterPro" id="IPR036890">
    <property type="entry name" value="HATPase_C_sf"/>
</dbReference>
<evidence type="ECO:0000256" key="9">
    <source>
        <dbReference type="SAM" id="Coils"/>
    </source>
</evidence>
<sequence length="356" mass="36790">MGRYLAVGAVLTADAAVLTAVQHGNQGIFGLLVVAAYALTGWTAYLAGLTLTSRADTATVAGTALAAGALQVVLVPAATPQHVSGFVVFFLLPLLVGRYLAQHRTLVRTLDAHNRQLRTEQALLAEREQLRERLRIARDMHDSLGRRLGLVSVQAAALEVGDLPPEQKAAVHALAGSARDAVSELYQLIGSLRGAADETPGADAVPALVAEFRAAGVEVAVTGVCGPLPESASRAVYRVVEEGLTNAAKHAPGHPVAIHLTRETDALVVTVSNPHTGHAEPGGGFGLAGLAERVAAAGGFLDHRADPGSFRLVAMLPTTAFEPRPGAGRTRVTLVGVGTAVLLFLLLPASLMTGVS</sequence>
<dbReference type="InterPro" id="IPR050482">
    <property type="entry name" value="Sensor_HK_TwoCompSys"/>
</dbReference>
<evidence type="ECO:0000259" key="11">
    <source>
        <dbReference type="Pfam" id="PF07730"/>
    </source>
</evidence>
<evidence type="ECO:0000313" key="13">
    <source>
        <dbReference type="Proteomes" id="UP000520767"/>
    </source>
</evidence>
<dbReference type="GO" id="GO:0000155">
    <property type="term" value="F:phosphorelay sensor kinase activity"/>
    <property type="evidence" value="ECO:0007669"/>
    <property type="project" value="InterPro"/>
</dbReference>
<keyword evidence="10" id="KW-0812">Transmembrane</keyword>
<protein>
    <recommendedName>
        <fullName evidence="2">histidine kinase</fullName>
        <ecNumber evidence="2">2.7.13.3</ecNumber>
    </recommendedName>
</protein>
<evidence type="ECO:0000256" key="5">
    <source>
        <dbReference type="ARBA" id="ARBA00022741"/>
    </source>
</evidence>
<accession>A0A7W7QC56</accession>
<dbReference type="GO" id="GO:0046983">
    <property type="term" value="F:protein dimerization activity"/>
    <property type="evidence" value="ECO:0007669"/>
    <property type="project" value="InterPro"/>
</dbReference>
<comment type="caution">
    <text evidence="12">The sequence shown here is derived from an EMBL/GenBank/DDBJ whole genome shotgun (WGS) entry which is preliminary data.</text>
</comment>
<keyword evidence="3" id="KW-0597">Phosphoprotein</keyword>
<feature type="coiled-coil region" evidence="9">
    <location>
        <begin position="120"/>
        <end position="147"/>
    </location>
</feature>
<keyword evidence="6 12" id="KW-0418">Kinase</keyword>
<proteinExistence type="predicted"/>
<evidence type="ECO:0000256" key="1">
    <source>
        <dbReference type="ARBA" id="ARBA00000085"/>
    </source>
</evidence>
<reference evidence="12 13" key="1">
    <citation type="submission" date="2020-08" db="EMBL/GenBank/DDBJ databases">
        <title>Genomic Encyclopedia of Type Strains, Phase III (KMG-III): the genomes of soil and plant-associated and newly described type strains.</title>
        <authorList>
            <person name="Whitman W."/>
        </authorList>
    </citation>
    <scope>NUCLEOTIDE SEQUENCE [LARGE SCALE GENOMIC DNA]</scope>
    <source>
        <strain evidence="12 13">CECT 8960</strain>
    </source>
</reference>
<keyword evidence="13" id="KW-1185">Reference proteome</keyword>
<keyword evidence="4" id="KW-0808">Transferase</keyword>
<feature type="transmembrane region" description="Helical" evidence="10">
    <location>
        <begin position="29"/>
        <end position="51"/>
    </location>
</feature>
<dbReference type="Gene3D" id="3.30.565.10">
    <property type="entry name" value="Histidine kinase-like ATPase, C-terminal domain"/>
    <property type="match status" value="1"/>
</dbReference>
<dbReference type="Pfam" id="PF07730">
    <property type="entry name" value="HisKA_3"/>
    <property type="match status" value="1"/>
</dbReference>
<dbReference type="PANTHER" id="PTHR24421:SF10">
    <property type="entry name" value="NITRATE_NITRITE SENSOR PROTEIN NARQ"/>
    <property type="match status" value="1"/>
</dbReference>
<comment type="catalytic activity">
    <reaction evidence="1">
        <text>ATP + protein L-histidine = ADP + protein N-phospho-L-histidine.</text>
        <dbReference type="EC" id="2.7.13.3"/>
    </reaction>
</comment>
<dbReference type="EC" id="2.7.13.3" evidence="2"/>
<evidence type="ECO:0000256" key="10">
    <source>
        <dbReference type="SAM" id="Phobius"/>
    </source>
</evidence>
<feature type="transmembrane region" description="Helical" evidence="10">
    <location>
        <begin position="332"/>
        <end position="351"/>
    </location>
</feature>
<keyword evidence="10" id="KW-0472">Membrane</keyword>
<evidence type="ECO:0000256" key="3">
    <source>
        <dbReference type="ARBA" id="ARBA00022553"/>
    </source>
</evidence>
<evidence type="ECO:0000256" key="8">
    <source>
        <dbReference type="ARBA" id="ARBA00023012"/>
    </source>
</evidence>
<evidence type="ECO:0000313" key="12">
    <source>
        <dbReference type="EMBL" id="MBB4910788.1"/>
    </source>
</evidence>
<feature type="domain" description="Signal transduction histidine kinase subgroup 3 dimerisation and phosphoacceptor" evidence="11">
    <location>
        <begin position="132"/>
        <end position="195"/>
    </location>
</feature>
<dbReference type="Gene3D" id="1.20.5.1930">
    <property type="match status" value="1"/>
</dbReference>
<dbReference type="InterPro" id="IPR011712">
    <property type="entry name" value="Sig_transdc_His_kin_sub3_dim/P"/>
</dbReference>
<dbReference type="RefSeq" id="WP_184814823.1">
    <property type="nucleotide sequence ID" value="NZ_JACHJQ010000008.1"/>
</dbReference>
<keyword evidence="8" id="KW-0902">Two-component regulatory system</keyword>
<dbReference type="AlphaFoldDB" id="A0A7W7QC56"/>
<evidence type="ECO:0000256" key="2">
    <source>
        <dbReference type="ARBA" id="ARBA00012438"/>
    </source>
</evidence>
<dbReference type="EMBL" id="JACHJQ010000008">
    <property type="protein sequence ID" value="MBB4910788.1"/>
    <property type="molecule type" value="Genomic_DNA"/>
</dbReference>
<feature type="transmembrane region" description="Helical" evidence="10">
    <location>
        <begin position="58"/>
        <end position="77"/>
    </location>
</feature>
<keyword evidence="10" id="KW-1133">Transmembrane helix</keyword>
<organism evidence="12 13">
    <name type="scientific">Actinophytocola algeriensis</name>
    <dbReference type="NCBI Taxonomy" id="1768010"/>
    <lineage>
        <taxon>Bacteria</taxon>
        <taxon>Bacillati</taxon>
        <taxon>Actinomycetota</taxon>
        <taxon>Actinomycetes</taxon>
        <taxon>Pseudonocardiales</taxon>
        <taxon>Pseudonocardiaceae</taxon>
    </lineage>
</organism>
<evidence type="ECO:0000256" key="6">
    <source>
        <dbReference type="ARBA" id="ARBA00022777"/>
    </source>
</evidence>
<evidence type="ECO:0000256" key="4">
    <source>
        <dbReference type="ARBA" id="ARBA00022679"/>
    </source>
</evidence>
<dbReference type="PANTHER" id="PTHR24421">
    <property type="entry name" value="NITRATE/NITRITE SENSOR PROTEIN NARX-RELATED"/>
    <property type="match status" value="1"/>
</dbReference>
<gene>
    <name evidence="12" type="ORF">FHR82_007047</name>
</gene>
<keyword evidence="9" id="KW-0175">Coiled coil</keyword>
<dbReference type="SUPFAM" id="SSF55874">
    <property type="entry name" value="ATPase domain of HSP90 chaperone/DNA topoisomerase II/histidine kinase"/>
    <property type="match status" value="1"/>
</dbReference>
<evidence type="ECO:0000256" key="7">
    <source>
        <dbReference type="ARBA" id="ARBA00022840"/>
    </source>
</evidence>
<dbReference type="GO" id="GO:0016020">
    <property type="term" value="C:membrane"/>
    <property type="evidence" value="ECO:0007669"/>
    <property type="project" value="InterPro"/>
</dbReference>
<feature type="transmembrane region" description="Helical" evidence="10">
    <location>
        <begin position="83"/>
        <end position="101"/>
    </location>
</feature>
<dbReference type="GO" id="GO:0005524">
    <property type="term" value="F:ATP binding"/>
    <property type="evidence" value="ECO:0007669"/>
    <property type="project" value="UniProtKB-KW"/>
</dbReference>
<keyword evidence="7" id="KW-0067">ATP-binding</keyword>
<name>A0A7W7QC56_9PSEU</name>
<dbReference type="Proteomes" id="UP000520767">
    <property type="component" value="Unassembled WGS sequence"/>
</dbReference>
<keyword evidence="5" id="KW-0547">Nucleotide-binding</keyword>